<keyword evidence="7" id="KW-0067">ATP-binding</keyword>
<proteinExistence type="inferred from homology"/>
<protein>
    <recommendedName>
        <fullName evidence="3">Polynucleotide 5'-hydroxyl-kinase GRC3</fullName>
    </recommendedName>
    <alternativeName>
        <fullName evidence="2">Polynucleotide 5'-hydroxyl-kinase grc3</fullName>
    </alternativeName>
</protein>
<evidence type="ECO:0000256" key="5">
    <source>
        <dbReference type="ARBA" id="ARBA00022741"/>
    </source>
</evidence>
<evidence type="ECO:0000256" key="7">
    <source>
        <dbReference type="ARBA" id="ARBA00022840"/>
    </source>
</evidence>
<dbReference type="Pfam" id="PF16575">
    <property type="entry name" value="CLP1_P"/>
    <property type="match status" value="1"/>
</dbReference>
<dbReference type="Gene3D" id="3.40.50.300">
    <property type="entry name" value="P-loop containing nucleotide triphosphate hydrolases"/>
    <property type="match status" value="1"/>
</dbReference>
<keyword evidence="4" id="KW-0808">Transferase</keyword>
<feature type="compositionally biased region" description="Polar residues" evidence="8">
    <location>
        <begin position="138"/>
        <end position="149"/>
    </location>
</feature>
<feature type="compositionally biased region" description="Basic residues" evidence="8">
    <location>
        <begin position="756"/>
        <end position="768"/>
    </location>
</feature>
<evidence type="ECO:0000256" key="4">
    <source>
        <dbReference type="ARBA" id="ARBA00022679"/>
    </source>
</evidence>
<keyword evidence="5" id="KW-0547">Nucleotide-binding</keyword>
<dbReference type="InterPro" id="IPR032319">
    <property type="entry name" value="CLP1_P"/>
</dbReference>
<feature type="compositionally biased region" description="Acidic residues" evidence="8">
    <location>
        <begin position="92"/>
        <end position="104"/>
    </location>
</feature>
<dbReference type="GO" id="GO:0005634">
    <property type="term" value="C:nucleus"/>
    <property type="evidence" value="ECO:0007669"/>
    <property type="project" value="TreeGrafter"/>
</dbReference>
<comment type="similarity">
    <text evidence="1">Belongs to the Clp1 family. NOL9/GRC3 subfamily.</text>
</comment>
<dbReference type="GO" id="GO:0000448">
    <property type="term" value="P:cleavage in ITS2 between 5.8S rRNA and LSU-rRNA of tricistronic rRNA transcript (SSU-rRNA, 5.8S rRNA, LSU-rRNA)"/>
    <property type="evidence" value="ECO:0007669"/>
    <property type="project" value="TreeGrafter"/>
</dbReference>
<gene>
    <name evidence="10" type="ORF">QCA50_003488</name>
</gene>
<feature type="region of interest" description="Disordered" evidence="8">
    <location>
        <begin position="1"/>
        <end position="149"/>
    </location>
</feature>
<reference evidence="10 11" key="1">
    <citation type="submission" date="2022-09" db="EMBL/GenBank/DDBJ databases">
        <authorList>
            <person name="Palmer J.M."/>
        </authorList>
    </citation>
    <scope>NUCLEOTIDE SEQUENCE [LARGE SCALE GENOMIC DNA]</scope>
    <source>
        <strain evidence="10 11">DSM 7382</strain>
    </source>
</reference>
<sequence length="768" mass="83355">MLSAVAARKARLQGQGVPERQETPATRSSSHSPPPQSRGPSKSKRKQDDVGTSKPTSQKKRKRAHQETRNGKASRYFQQARDDPLKNQDDLIVLDESSDEDDASDALSLDEASSDEEGPSISFLPSTPAPHKNRRAWSPSTPFESSNDVISREPNLWPLDGPLSTFQPIPETNVFYLSSEDTLTATGASHSAASVVILKPQERLALLGTYKLFVLRGSVTLAGVLLHSSPHGHDVFAPRSSPIPVLEPLSPVDRPSEILLELPPRIRTVVEQAETALILQELHTGVSGLGKVHGLFEKNFEPLKWQDLDSTSPLGLQGVQNLTRQSNDISPMIVPASWEAAFDSIERKSESAGRCIYLVKGAKKSGKSTFARTLLNRLALRYRYVAFLESDLGQSEFTPGGTVALNIMSNPVFGPPFTHPSIPYQSHYIGDTSPRSSPTHYIDAIRALLQTYEMDVQHTGLTNDSGENQDGRVVDTVPLVINTMGWTKGLGADLTNQIHDILLPSMIFEFPGPIFEDFPAGRTPVSNHSDNIHVLEPIPPSLTTPKHSAADLRQLSTLSYFHAVFPATASSKSIPSVSAMTWNTALPLCAQVPYQLDVSKGLDMISLTGTGSEDVIPSEVFRVLNGAVVGLVSCEPDSLEVNEQPNGDEDTFARIPYSQGSSPPAPSTSTCHGLALIRSITSPSSDDATQLQLLTPIPPVLLTSASPRVIVKGGMELPIWGFLDFRNGDARVAGIPKGKVPYLKWGKGEGLGGEKRRTRRNLMRKGQS</sequence>
<feature type="domain" description="Clp1 P-loop" evidence="9">
    <location>
        <begin position="361"/>
        <end position="562"/>
    </location>
</feature>
<feature type="region of interest" description="Disordered" evidence="8">
    <location>
        <begin position="749"/>
        <end position="768"/>
    </location>
</feature>
<dbReference type="GO" id="GO:0051731">
    <property type="term" value="F:polynucleotide 5'-hydroxyl-kinase activity"/>
    <property type="evidence" value="ECO:0007669"/>
    <property type="project" value="InterPro"/>
</dbReference>
<evidence type="ECO:0000313" key="11">
    <source>
        <dbReference type="Proteomes" id="UP001385951"/>
    </source>
</evidence>
<dbReference type="GO" id="GO:0005524">
    <property type="term" value="F:ATP binding"/>
    <property type="evidence" value="ECO:0007669"/>
    <property type="project" value="UniProtKB-KW"/>
</dbReference>
<keyword evidence="11" id="KW-1185">Reference proteome</keyword>
<dbReference type="InterPro" id="IPR027417">
    <property type="entry name" value="P-loop_NTPase"/>
</dbReference>
<keyword evidence="6" id="KW-0418">Kinase</keyword>
<feature type="compositionally biased region" description="Basic and acidic residues" evidence="8">
    <location>
        <begin position="80"/>
        <end position="89"/>
    </location>
</feature>
<dbReference type="Proteomes" id="UP001385951">
    <property type="component" value="Unassembled WGS sequence"/>
</dbReference>
<evidence type="ECO:0000256" key="1">
    <source>
        <dbReference type="ARBA" id="ARBA00011003"/>
    </source>
</evidence>
<evidence type="ECO:0000313" key="10">
    <source>
        <dbReference type="EMBL" id="KAK7693914.1"/>
    </source>
</evidence>
<evidence type="ECO:0000256" key="3">
    <source>
        <dbReference type="ARBA" id="ARBA00019824"/>
    </source>
</evidence>
<dbReference type="PANTHER" id="PTHR12755:SF3">
    <property type="entry name" value="POLYNUCLEOTIDE 5'-HYDROXYL-KINASE NOL9"/>
    <property type="match status" value="1"/>
</dbReference>
<organism evidence="10 11">
    <name type="scientific">Cerrena zonata</name>
    <dbReference type="NCBI Taxonomy" id="2478898"/>
    <lineage>
        <taxon>Eukaryota</taxon>
        <taxon>Fungi</taxon>
        <taxon>Dikarya</taxon>
        <taxon>Basidiomycota</taxon>
        <taxon>Agaricomycotina</taxon>
        <taxon>Agaricomycetes</taxon>
        <taxon>Polyporales</taxon>
        <taxon>Cerrenaceae</taxon>
        <taxon>Cerrena</taxon>
    </lineage>
</organism>
<accession>A0AAW0GQ07</accession>
<dbReference type="EMBL" id="JASBNA010000003">
    <property type="protein sequence ID" value="KAK7693914.1"/>
    <property type="molecule type" value="Genomic_DNA"/>
</dbReference>
<comment type="caution">
    <text evidence="10">The sequence shown here is derived from an EMBL/GenBank/DDBJ whole genome shotgun (WGS) entry which is preliminary data.</text>
</comment>
<dbReference type="AlphaFoldDB" id="A0AAW0GQ07"/>
<evidence type="ECO:0000256" key="2">
    <source>
        <dbReference type="ARBA" id="ARBA00018706"/>
    </source>
</evidence>
<dbReference type="InterPro" id="IPR045116">
    <property type="entry name" value="Clp1/Grc3"/>
</dbReference>
<evidence type="ECO:0000259" key="9">
    <source>
        <dbReference type="Pfam" id="PF16575"/>
    </source>
</evidence>
<dbReference type="PANTHER" id="PTHR12755">
    <property type="entry name" value="CLEAVAGE/POLYADENYLATION FACTOR IA SUBUNIT CLP1P"/>
    <property type="match status" value="1"/>
</dbReference>
<evidence type="ECO:0000256" key="8">
    <source>
        <dbReference type="SAM" id="MobiDB-lite"/>
    </source>
</evidence>
<evidence type="ECO:0000256" key="6">
    <source>
        <dbReference type="ARBA" id="ARBA00022777"/>
    </source>
</evidence>
<name>A0AAW0GQ07_9APHY</name>